<dbReference type="SUPFAM" id="SSF52540">
    <property type="entry name" value="P-loop containing nucleoside triphosphate hydrolases"/>
    <property type="match status" value="1"/>
</dbReference>
<dbReference type="Proteomes" id="UP000823749">
    <property type="component" value="Chromosome 8"/>
</dbReference>
<evidence type="ECO:0000256" key="1">
    <source>
        <dbReference type="RuleBase" id="RU363044"/>
    </source>
</evidence>
<dbReference type="InterPro" id="IPR027417">
    <property type="entry name" value="P-loop_NTPase"/>
</dbReference>
<dbReference type="Pfam" id="PF05970">
    <property type="entry name" value="PIF1"/>
    <property type="match status" value="1"/>
</dbReference>
<feature type="domain" description="DNA helicase Pif1-like 2B" evidence="3">
    <location>
        <begin position="479"/>
        <end position="524"/>
    </location>
</feature>
<dbReference type="GO" id="GO:0000723">
    <property type="term" value="P:telomere maintenance"/>
    <property type="evidence" value="ECO:0007669"/>
    <property type="project" value="InterPro"/>
</dbReference>
<keyword evidence="1" id="KW-0234">DNA repair</keyword>
<proteinExistence type="inferred from homology"/>
<feature type="domain" description="DNA helicase Pif1-like DEAD-box helicase" evidence="2">
    <location>
        <begin position="354"/>
        <end position="437"/>
    </location>
</feature>
<keyword evidence="1" id="KW-0233">DNA recombination</keyword>
<dbReference type="GO" id="GO:0043139">
    <property type="term" value="F:5'-3' DNA helicase activity"/>
    <property type="evidence" value="ECO:0007669"/>
    <property type="project" value="UniProtKB-EC"/>
</dbReference>
<keyword evidence="1" id="KW-0378">Hydrolase</keyword>
<keyword evidence="1" id="KW-0347">Helicase</keyword>
<dbReference type="GO" id="GO:0006281">
    <property type="term" value="P:DNA repair"/>
    <property type="evidence" value="ECO:0007669"/>
    <property type="project" value="UniProtKB-KW"/>
</dbReference>
<dbReference type="InterPro" id="IPR049163">
    <property type="entry name" value="Pif1-like_2B_dom"/>
</dbReference>
<sequence>MGQFSSYSSHVTTVDQSSGLGVTTNKSVKRHASLYFRMTQPLHEINIGAARDEHCANIGDNVRICEDTQRADTTAQARQKSSYADKGKGLLTYAKEKDTTSLVEPLRHKNVGVEIHEERNVNIIRVREVRNGNIISKKAMAQRARREREINLKQGYSYQSGQRSQVEGTNECLQPIPHANSPLTPSRRPLNYFGQGSIVTQPIEKRQRPTLTDQVELCCEDEWEVSVNLEEPNRAHVIPGRHNLGNMDIKCTHCKALHWMDERLTKSSTSHPLFGTCSFQGKIRLPTLITPPSPIRALYDGDDDRSKSFRKHARGYNATNAFTSLGATLDPRMLTGSGPTSFTIHGELRHRAVVDRTLRDIRDNPKPFGGITVVLGGDFRQILPVVPKGVPEEIVNASLWRSDLWDDICVLTLNLNMRLNTIDPENAAFANFLMEVGTNPQEVVHLPSTIGNRYTYLAADKMSEDDGMDRSITNRYPNEYLNSLDPTGLPPFKLELKVGCPIILLRNIAPKDGLCNGTRMMVVRYNEL</sequence>
<dbReference type="AlphaFoldDB" id="A0AAV6J3W2"/>
<evidence type="ECO:0000313" key="5">
    <source>
        <dbReference type="Proteomes" id="UP000823749"/>
    </source>
</evidence>
<organism evidence="4 5">
    <name type="scientific">Rhododendron griersonianum</name>
    <dbReference type="NCBI Taxonomy" id="479676"/>
    <lineage>
        <taxon>Eukaryota</taxon>
        <taxon>Viridiplantae</taxon>
        <taxon>Streptophyta</taxon>
        <taxon>Embryophyta</taxon>
        <taxon>Tracheophyta</taxon>
        <taxon>Spermatophyta</taxon>
        <taxon>Magnoliopsida</taxon>
        <taxon>eudicotyledons</taxon>
        <taxon>Gunneridae</taxon>
        <taxon>Pentapetalae</taxon>
        <taxon>asterids</taxon>
        <taxon>Ericales</taxon>
        <taxon>Ericaceae</taxon>
        <taxon>Ericoideae</taxon>
        <taxon>Rhodoreae</taxon>
        <taxon>Rhododendron</taxon>
    </lineage>
</organism>
<evidence type="ECO:0000259" key="3">
    <source>
        <dbReference type="Pfam" id="PF21530"/>
    </source>
</evidence>
<keyword evidence="1" id="KW-0227">DNA damage</keyword>
<gene>
    <name evidence="4" type="ORF">RHGRI_023186</name>
</gene>
<comment type="caution">
    <text evidence="4">The sequence shown here is derived from an EMBL/GenBank/DDBJ whole genome shotgun (WGS) entry which is preliminary data.</text>
</comment>
<dbReference type="InterPro" id="IPR010285">
    <property type="entry name" value="DNA_helicase_pif1-like_DEAD"/>
</dbReference>
<keyword evidence="5" id="KW-1185">Reference proteome</keyword>
<reference evidence="4" key="1">
    <citation type="submission" date="2020-08" db="EMBL/GenBank/DDBJ databases">
        <title>Plant Genome Project.</title>
        <authorList>
            <person name="Zhang R.-G."/>
        </authorList>
    </citation>
    <scope>NUCLEOTIDE SEQUENCE</scope>
    <source>
        <strain evidence="4">WSP0</strain>
        <tissue evidence="4">Leaf</tissue>
    </source>
</reference>
<comment type="catalytic activity">
    <reaction evidence="1">
        <text>ATP + H2O = ADP + phosphate + H(+)</text>
        <dbReference type="Rhea" id="RHEA:13065"/>
        <dbReference type="ChEBI" id="CHEBI:15377"/>
        <dbReference type="ChEBI" id="CHEBI:15378"/>
        <dbReference type="ChEBI" id="CHEBI:30616"/>
        <dbReference type="ChEBI" id="CHEBI:43474"/>
        <dbReference type="ChEBI" id="CHEBI:456216"/>
        <dbReference type="EC" id="5.6.2.3"/>
    </reaction>
</comment>
<dbReference type="GO" id="GO:0006310">
    <property type="term" value="P:DNA recombination"/>
    <property type="evidence" value="ECO:0007669"/>
    <property type="project" value="UniProtKB-KW"/>
</dbReference>
<dbReference type="GO" id="GO:0016787">
    <property type="term" value="F:hydrolase activity"/>
    <property type="evidence" value="ECO:0007669"/>
    <property type="project" value="UniProtKB-KW"/>
</dbReference>
<name>A0AAV6J3W2_9ERIC</name>
<keyword evidence="1" id="KW-0067">ATP-binding</keyword>
<accession>A0AAV6J3W2</accession>
<dbReference type="PANTHER" id="PTHR10492">
    <property type="match status" value="1"/>
</dbReference>
<dbReference type="EMBL" id="JACTNZ010000008">
    <property type="protein sequence ID" value="KAG5535328.1"/>
    <property type="molecule type" value="Genomic_DNA"/>
</dbReference>
<comment type="similarity">
    <text evidence="1">Belongs to the helicase family.</text>
</comment>
<evidence type="ECO:0000313" key="4">
    <source>
        <dbReference type="EMBL" id="KAG5535328.1"/>
    </source>
</evidence>
<protein>
    <recommendedName>
        <fullName evidence="1">ATP-dependent DNA helicase</fullName>
        <ecNumber evidence="1">5.6.2.3</ecNumber>
    </recommendedName>
</protein>
<dbReference type="GO" id="GO:0005524">
    <property type="term" value="F:ATP binding"/>
    <property type="evidence" value="ECO:0007669"/>
    <property type="project" value="UniProtKB-KW"/>
</dbReference>
<keyword evidence="1" id="KW-0547">Nucleotide-binding</keyword>
<dbReference type="PANTHER" id="PTHR10492:SF57">
    <property type="entry name" value="ATP-DEPENDENT DNA HELICASE"/>
    <property type="match status" value="1"/>
</dbReference>
<evidence type="ECO:0000259" key="2">
    <source>
        <dbReference type="Pfam" id="PF05970"/>
    </source>
</evidence>
<comment type="cofactor">
    <cofactor evidence="1">
        <name>Mg(2+)</name>
        <dbReference type="ChEBI" id="CHEBI:18420"/>
    </cofactor>
</comment>
<dbReference type="Pfam" id="PF21530">
    <property type="entry name" value="Pif1_2B_dom"/>
    <property type="match status" value="1"/>
</dbReference>
<dbReference type="EC" id="5.6.2.3" evidence="1"/>